<dbReference type="Pfam" id="PF06808">
    <property type="entry name" value="DctM"/>
    <property type="match status" value="1"/>
</dbReference>
<feature type="transmembrane region" description="Helical" evidence="7">
    <location>
        <begin position="319"/>
        <end position="352"/>
    </location>
</feature>
<dbReference type="RefSeq" id="WP_111538473.1">
    <property type="nucleotide sequence ID" value="NZ_QKZL01000020.1"/>
</dbReference>
<dbReference type="NCBIfam" id="TIGR00786">
    <property type="entry name" value="dctM"/>
    <property type="match status" value="1"/>
</dbReference>
<feature type="transmembrane region" description="Helical" evidence="7">
    <location>
        <begin position="245"/>
        <end position="273"/>
    </location>
</feature>
<comment type="subcellular location">
    <subcellularLocation>
        <location evidence="1 7">Cell inner membrane</location>
        <topology evidence="1 7">Multi-pass membrane protein</topology>
    </subcellularLocation>
</comment>
<evidence type="ECO:0000256" key="6">
    <source>
        <dbReference type="ARBA" id="ARBA00023136"/>
    </source>
</evidence>
<evidence type="ECO:0000256" key="3">
    <source>
        <dbReference type="ARBA" id="ARBA00022519"/>
    </source>
</evidence>
<keyword evidence="4 7" id="KW-0812">Transmembrane</keyword>
<dbReference type="InterPro" id="IPR010656">
    <property type="entry name" value="DctM"/>
</dbReference>
<keyword evidence="10" id="KW-1185">Reference proteome</keyword>
<evidence type="ECO:0000256" key="1">
    <source>
        <dbReference type="ARBA" id="ARBA00004429"/>
    </source>
</evidence>
<feature type="domain" description="TRAP C4-dicarboxylate transport system permease DctM subunit" evidence="8">
    <location>
        <begin position="8"/>
        <end position="420"/>
    </location>
</feature>
<reference evidence="9 10" key="1">
    <citation type="submission" date="2018-06" db="EMBL/GenBank/DDBJ databases">
        <title>Genomic Encyclopedia of Archaeal and Bacterial Type Strains, Phase II (KMG-II): from individual species to whole genera.</title>
        <authorList>
            <person name="Goeker M."/>
        </authorList>
    </citation>
    <scope>NUCLEOTIDE SEQUENCE [LARGE SCALE GENOMIC DNA]</scope>
    <source>
        <strain evidence="9 10">DSM 22009</strain>
    </source>
</reference>
<dbReference type="InterPro" id="IPR004681">
    <property type="entry name" value="TRAP_DctM"/>
</dbReference>
<feature type="transmembrane region" description="Helical" evidence="7">
    <location>
        <begin position="400"/>
        <end position="424"/>
    </location>
</feature>
<evidence type="ECO:0000256" key="2">
    <source>
        <dbReference type="ARBA" id="ARBA00022475"/>
    </source>
</evidence>
<feature type="transmembrane region" description="Helical" evidence="7">
    <location>
        <begin position="137"/>
        <end position="164"/>
    </location>
</feature>
<comment type="caution">
    <text evidence="9">The sequence shown here is derived from an EMBL/GenBank/DDBJ whole genome shotgun (WGS) entry which is preliminary data.</text>
</comment>
<feature type="transmembrane region" description="Helical" evidence="7">
    <location>
        <begin position="280"/>
        <end position="299"/>
    </location>
</feature>
<comment type="subunit">
    <text evidence="7">The complex comprises the extracytoplasmic solute receptor protein and the two transmembrane proteins.</text>
</comment>
<gene>
    <name evidence="9" type="ORF">LX81_03419</name>
</gene>
<sequence length="431" mass="45046">MTLAGITALLFAMLANGAPVAFAMLGAGVIGIYLVAGSFPLDGVLATAPYETVASYTLSTLPMFILMGEFLTAGRYTRDVFDASHRWLGHLRGGLGYAAITGGVLLAAVTGSSTAAASTLAGAAYPEMKRYGYKDSLSTATLAVIGTLAILIPPSVTLIIYGILTETSVGALLIAGVAPGILTALGFVTAIKVSVTRDPNAAPVATERYPLRQRIVSLGSVWPVMLLMFFLLGGIYSGAVTVTEIGAVGALAAFLIAMLMGRLTVGSTIGALVRTARSSAMILTIIASAAVFGIFITLTQAPQQLLTFVQEAGLDRRSVLLAVLCVLLMLGFFLDQLAILVLTMPIVFPILIGLQFDPVWLGIIVIKTVEIGLITPPMGLNCFVVSSVTGVPVHRVFRGVWIFVGIDLAILAILAAFPEISLFLPRWAGIN</sequence>
<feature type="transmembrane region" description="Helical" evidence="7">
    <location>
        <begin position="170"/>
        <end position="195"/>
    </location>
</feature>
<name>A0A2W7NP43_9RHOB</name>
<evidence type="ECO:0000313" key="9">
    <source>
        <dbReference type="EMBL" id="PZX13042.1"/>
    </source>
</evidence>
<keyword evidence="6 7" id="KW-0472">Membrane</keyword>
<evidence type="ECO:0000256" key="5">
    <source>
        <dbReference type="ARBA" id="ARBA00022989"/>
    </source>
</evidence>
<organism evidence="9 10">
    <name type="scientific">Palleronia aestuarii</name>
    <dbReference type="NCBI Taxonomy" id="568105"/>
    <lineage>
        <taxon>Bacteria</taxon>
        <taxon>Pseudomonadati</taxon>
        <taxon>Pseudomonadota</taxon>
        <taxon>Alphaproteobacteria</taxon>
        <taxon>Rhodobacterales</taxon>
        <taxon>Roseobacteraceae</taxon>
        <taxon>Palleronia</taxon>
    </lineage>
</organism>
<feature type="transmembrane region" description="Helical" evidence="7">
    <location>
        <begin position="53"/>
        <end position="74"/>
    </location>
</feature>
<feature type="transmembrane region" description="Helical" evidence="7">
    <location>
        <begin position="215"/>
        <end position="239"/>
    </location>
</feature>
<keyword evidence="3 7" id="KW-0997">Cell inner membrane</keyword>
<dbReference type="OrthoDB" id="9790209at2"/>
<dbReference type="GO" id="GO:0005886">
    <property type="term" value="C:plasma membrane"/>
    <property type="evidence" value="ECO:0007669"/>
    <property type="project" value="UniProtKB-SubCell"/>
</dbReference>
<dbReference type="EMBL" id="QKZL01000020">
    <property type="protein sequence ID" value="PZX13042.1"/>
    <property type="molecule type" value="Genomic_DNA"/>
</dbReference>
<evidence type="ECO:0000256" key="7">
    <source>
        <dbReference type="RuleBase" id="RU369079"/>
    </source>
</evidence>
<keyword evidence="2" id="KW-1003">Cell membrane</keyword>
<proteinExistence type="inferred from homology"/>
<keyword evidence="7" id="KW-0813">Transport</keyword>
<protein>
    <recommendedName>
        <fullName evidence="7">TRAP transporter large permease protein</fullName>
    </recommendedName>
</protein>
<dbReference type="PIRSF" id="PIRSF006066">
    <property type="entry name" value="HI0050"/>
    <property type="match status" value="1"/>
</dbReference>
<accession>A0A2W7NP43</accession>
<dbReference type="AlphaFoldDB" id="A0A2W7NP43"/>
<feature type="transmembrane region" description="Helical" evidence="7">
    <location>
        <begin position="359"/>
        <end position="380"/>
    </location>
</feature>
<dbReference type="Proteomes" id="UP000248916">
    <property type="component" value="Unassembled WGS sequence"/>
</dbReference>
<comment type="caution">
    <text evidence="7">Lacks conserved residue(s) required for the propagation of feature annotation.</text>
</comment>
<evidence type="ECO:0000259" key="8">
    <source>
        <dbReference type="Pfam" id="PF06808"/>
    </source>
</evidence>
<evidence type="ECO:0000313" key="10">
    <source>
        <dbReference type="Proteomes" id="UP000248916"/>
    </source>
</evidence>
<dbReference type="GO" id="GO:0022857">
    <property type="term" value="F:transmembrane transporter activity"/>
    <property type="evidence" value="ECO:0007669"/>
    <property type="project" value="UniProtKB-UniRule"/>
</dbReference>
<feature type="transmembrane region" description="Helical" evidence="7">
    <location>
        <begin position="94"/>
        <end position="125"/>
    </location>
</feature>
<evidence type="ECO:0000256" key="4">
    <source>
        <dbReference type="ARBA" id="ARBA00022692"/>
    </source>
</evidence>
<comment type="function">
    <text evidence="7">Part of the tripartite ATP-independent periplasmic (TRAP) transport system.</text>
</comment>
<dbReference type="PANTHER" id="PTHR33362:SF5">
    <property type="entry name" value="C4-DICARBOXYLATE TRAP TRANSPORTER LARGE PERMEASE PROTEIN DCTM"/>
    <property type="match status" value="1"/>
</dbReference>
<dbReference type="PANTHER" id="PTHR33362">
    <property type="entry name" value="SIALIC ACID TRAP TRANSPORTER PERMEASE PROTEIN SIAT-RELATED"/>
    <property type="match status" value="1"/>
</dbReference>
<keyword evidence="5 7" id="KW-1133">Transmembrane helix</keyword>
<comment type="similarity">
    <text evidence="7">Belongs to the TRAP transporter large permease family.</text>
</comment>